<dbReference type="Proteomes" id="UP000223606">
    <property type="component" value="Chromosome 1"/>
</dbReference>
<dbReference type="PANTHER" id="PTHR11103:SF18">
    <property type="entry name" value="SLR1189 PROTEIN"/>
    <property type="match status" value="1"/>
</dbReference>
<evidence type="ECO:0000313" key="6">
    <source>
        <dbReference type="EMBL" id="SON53687.1"/>
    </source>
</evidence>
<dbReference type="RefSeq" id="WP_099553457.1">
    <property type="nucleotide sequence ID" value="NZ_LT960614.1"/>
</dbReference>
<proteinExistence type="predicted"/>
<dbReference type="KEGG" id="hdi:HDIA_0146"/>
<evidence type="ECO:0000256" key="4">
    <source>
        <dbReference type="SAM" id="MobiDB-lite"/>
    </source>
</evidence>
<gene>
    <name evidence="6" type="primary">mmuM</name>
    <name evidence="6" type="ORF">HDIA_0146</name>
</gene>
<dbReference type="InterPro" id="IPR003726">
    <property type="entry name" value="HCY_dom"/>
</dbReference>
<dbReference type="EC" id="2.1.1.10" evidence="6"/>
<feature type="domain" description="Hcy-binding" evidence="5">
    <location>
        <begin position="6"/>
        <end position="313"/>
    </location>
</feature>
<evidence type="ECO:0000256" key="3">
    <source>
        <dbReference type="PROSITE-ProRule" id="PRU00333"/>
    </source>
</evidence>
<dbReference type="GO" id="GO:0008168">
    <property type="term" value="F:methyltransferase activity"/>
    <property type="evidence" value="ECO:0007669"/>
    <property type="project" value="UniProtKB-UniRule"/>
</dbReference>
<dbReference type="EMBL" id="LT960614">
    <property type="protein sequence ID" value="SON53687.1"/>
    <property type="molecule type" value="Genomic_DNA"/>
</dbReference>
<dbReference type="OrthoDB" id="9803687at2"/>
<dbReference type="SUPFAM" id="SSF82282">
    <property type="entry name" value="Homocysteine S-methyltransferase"/>
    <property type="match status" value="1"/>
</dbReference>
<accession>A0A2C9CZW6</accession>
<dbReference type="Gene3D" id="3.20.20.330">
    <property type="entry name" value="Homocysteine-binding-like domain"/>
    <property type="match status" value="1"/>
</dbReference>
<dbReference type="Pfam" id="PF02574">
    <property type="entry name" value="S-methyl_trans"/>
    <property type="match status" value="1"/>
</dbReference>
<feature type="region of interest" description="Disordered" evidence="4">
    <location>
        <begin position="260"/>
        <end position="281"/>
    </location>
</feature>
<dbReference type="GO" id="GO:0032259">
    <property type="term" value="P:methylation"/>
    <property type="evidence" value="ECO:0007669"/>
    <property type="project" value="UniProtKB-KW"/>
</dbReference>
<keyword evidence="2 3" id="KW-0808">Transferase</keyword>
<dbReference type="InterPro" id="IPR036589">
    <property type="entry name" value="HCY_dom_sf"/>
</dbReference>
<dbReference type="PROSITE" id="PS50970">
    <property type="entry name" value="HCY"/>
    <property type="match status" value="1"/>
</dbReference>
<dbReference type="PANTHER" id="PTHR11103">
    <property type="entry name" value="SLR1189 PROTEIN"/>
    <property type="match status" value="1"/>
</dbReference>
<sequence>MTFAPYRHHLPQLSGQQFLTDGGLETTLVFHDGFDLPHFAAFDLMRTAEGRAHLKDYYRRYARLAQDFGVGLIIETPTWRAQPGWGARIGYNPVALEAINRECIELGREIRAEFETPQTPYVISGNLGPRGDGYQVGTAMSAAEAEDYHAWQIGIFADAGADMVALLTATYVEEAIGVARAAKVAGLPCAISFTLETDGRLPSGQPLKEAILQADGETGEAPAYYMINCAHPTHFQDVLASDAPWLERIRGIRANASRMSHAELDNSETLDEGDPRELGGQYGDLLERLPGLSVFGGCCGTDHRHVEAIGFACIGEPRGRPAEARHA</sequence>
<keyword evidence="3" id="KW-0479">Metal-binding</keyword>
<comment type="cofactor">
    <cofactor evidence="3">
        <name>Zn(2+)</name>
        <dbReference type="ChEBI" id="CHEBI:29105"/>
    </cofactor>
</comment>
<evidence type="ECO:0000256" key="2">
    <source>
        <dbReference type="ARBA" id="ARBA00022679"/>
    </source>
</evidence>
<feature type="compositionally biased region" description="Acidic residues" evidence="4">
    <location>
        <begin position="265"/>
        <end position="274"/>
    </location>
</feature>
<protein>
    <submittedName>
        <fullName evidence="6">Homocysteine methyltransferase</fullName>
        <ecNumber evidence="6">2.1.1.10</ecNumber>
    </submittedName>
</protein>
<evidence type="ECO:0000313" key="7">
    <source>
        <dbReference type="Proteomes" id="UP000223606"/>
    </source>
</evidence>
<name>A0A2C9CZW6_9HYPH</name>
<evidence type="ECO:0000256" key="1">
    <source>
        <dbReference type="ARBA" id="ARBA00022603"/>
    </source>
</evidence>
<evidence type="ECO:0000259" key="5">
    <source>
        <dbReference type="PROSITE" id="PS50970"/>
    </source>
</evidence>
<feature type="binding site" evidence="3">
    <location>
        <position position="298"/>
    </location>
    <ligand>
        <name>Zn(2+)</name>
        <dbReference type="ChEBI" id="CHEBI:29105"/>
    </ligand>
</feature>
<dbReference type="GO" id="GO:0046872">
    <property type="term" value="F:metal ion binding"/>
    <property type="evidence" value="ECO:0007669"/>
    <property type="project" value="UniProtKB-KW"/>
</dbReference>
<reference evidence="7" key="1">
    <citation type="submission" date="2017-09" db="EMBL/GenBank/DDBJ databases">
        <title>Genome sequence of Nannocystis excedens DSM 71.</title>
        <authorList>
            <person name="Blom J."/>
        </authorList>
    </citation>
    <scope>NUCLEOTIDE SEQUENCE [LARGE SCALE GENOMIC DNA]</scope>
    <source>
        <strain evidence="7">type strain: E19</strain>
    </source>
</reference>
<feature type="binding site" evidence="3">
    <location>
        <position position="299"/>
    </location>
    <ligand>
        <name>Zn(2+)</name>
        <dbReference type="ChEBI" id="CHEBI:29105"/>
    </ligand>
</feature>
<dbReference type="AlphaFoldDB" id="A0A2C9CZW6"/>
<keyword evidence="1 3" id="KW-0489">Methyltransferase</keyword>
<organism evidence="6 7">
    <name type="scientific">Hartmannibacter diazotrophicus</name>
    <dbReference type="NCBI Taxonomy" id="1482074"/>
    <lineage>
        <taxon>Bacteria</taxon>
        <taxon>Pseudomonadati</taxon>
        <taxon>Pseudomonadota</taxon>
        <taxon>Alphaproteobacteria</taxon>
        <taxon>Hyphomicrobiales</taxon>
        <taxon>Pleomorphomonadaceae</taxon>
        <taxon>Hartmannibacter</taxon>
    </lineage>
</organism>
<keyword evidence="3" id="KW-0862">Zinc</keyword>
<keyword evidence="7" id="KW-1185">Reference proteome</keyword>
<feature type="binding site" evidence="3">
    <location>
        <position position="229"/>
    </location>
    <ligand>
        <name>Zn(2+)</name>
        <dbReference type="ChEBI" id="CHEBI:29105"/>
    </ligand>
</feature>